<dbReference type="Pfam" id="PF02803">
    <property type="entry name" value="Thiolase_C"/>
    <property type="match status" value="1"/>
</dbReference>
<keyword evidence="3 7" id="KW-0808">Transferase</keyword>
<dbReference type="PROSITE" id="PS00737">
    <property type="entry name" value="THIOLASE_2"/>
    <property type="match status" value="1"/>
</dbReference>
<evidence type="ECO:0000256" key="7">
    <source>
        <dbReference type="RuleBase" id="RU003557"/>
    </source>
</evidence>
<comment type="similarity">
    <text evidence="1 7">Belongs to the thiolase-like superfamily. Thiolase family.</text>
</comment>
<dbReference type="InterPro" id="IPR020613">
    <property type="entry name" value="Thiolase_CS"/>
</dbReference>
<dbReference type="PIRSF" id="PIRSF000429">
    <property type="entry name" value="Ac-CoA_Ac_transf"/>
    <property type="match status" value="1"/>
</dbReference>
<evidence type="ECO:0000259" key="9">
    <source>
        <dbReference type="Pfam" id="PF02803"/>
    </source>
</evidence>
<dbReference type="NCBIfam" id="TIGR01930">
    <property type="entry name" value="AcCoA-C-Actrans"/>
    <property type="match status" value="1"/>
</dbReference>
<evidence type="ECO:0000313" key="11">
    <source>
        <dbReference type="Proteomes" id="UP000664277"/>
    </source>
</evidence>
<dbReference type="EC" id="2.3.1.9" evidence="2"/>
<evidence type="ECO:0000313" key="10">
    <source>
        <dbReference type="EMBL" id="MBN8658921.1"/>
    </source>
</evidence>
<evidence type="ECO:0000256" key="2">
    <source>
        <dbReference type="ARBA" id="ARBA00012705"/>
    </source>
</evidence>
<comment type="caution">
    <text evidence="10">The sequence shown here is derived from an EMBL/GenBank/DDBJ whole genome shotgun (WGS) entry which is preliminary data.</text>
</comment>
<gene>
    <name evidence="10" type="ORF">J0M35_01050</name>
</gene>
<dbReference type="EMBL" id="JAFLCK010000001">
    <property type="protein sequence ID" value="MBN8658921.1"/>
    <property type="molecule type" value="Genomic_DNA"/>
</dbReference>
<dbReference type="GO" id="GO:0003985">
    <property type="term" value="F:acetyl-CoA C-acetyltransferase activity"/>
    <property type="evidence" value="ECO:0007669"/>
    <property type="project" value="UniProtKB-EC"/>
</dbReference>
<dbReference type="FunFam" id="3.40.47.10:FF:000010">
    <property type="entry name" value="Acetyl-CoA acetyltransferase (Thiolase)"/>
    <property type="match status" value="1"/>
</dbReference>
<sequence length="400" mass="41764">MEDRVTVIVDGLRTPFGKLGGSLASLSAVKLATPLIKEIVERNKVNPEAIDEVIVGQVIQAGSGQVPSRQALLAAGLPKTTESTTVNKVCASGMRAVTLADLRIRANDAEIILAGGMESMSQAPYIVEANSARFGKRMGHVAFQDAMLVDGLECPVSGVHMAVHGAKVAEEFGITREEQDQWAVRSHKKAVEAHESGAFAKEIYKMEIPAGKGQTKIVDRDESPRADTSMEALGKLKPVFYDKGSITAGNAPGVNDGACMLLVMSAGKAKELGLKPLAKIVSHASIGQDVPYLATVPALATEKALKKAGLSVKDLELMEINEAFAAVALKSIKMLGIDPEKVNVNGGAIALGHPIGASGARILLSLARTMEARGAKLGAAAICSGTAQGDCVILSREGLD</sequence>
<dbReference type="AlphaFoldDB" id="A0A8J7P6R8"/>
<evidence type="ECO:0000256" key="4">
    <source>
        <dbReference type="ARBA" id="ARBA00023315"/>
    </source>
</evidence>
<dbReference type="InterPro" id="IPR020616">
    <property type="entry name" value="Thiolase_N"/>
</dbReference>
<dbReference type="PANTHER" id="PTHR18919">
    <property type="entry name" value="ACETYL-COA C-ACYLTRANSFERASE"/>
    <property type="match status" value="1"/>
</dbReference>
<dbReference type="InterPro" id="IPR016039">
    <property type="entry name" value="Thiolase-like"/>
</dbReference>
<dbReference type="PANTHER" id="PTHR18919:SF107">
    <property type="entry name" value="ACETYL-COA ACETYLTRANSFERASE, CYTOSOLIC"/>
    <property type="match status" value="1"/>
</dbReference>
<feature type="domain" description="Thiolase N-terminal" evidence="8">
    <location>
        <begin position="7"/>
        <end position="266"/>
    </location>
</feature>
<feature type="domain" description="Thiolase C-terminal" evidence="9">
    <location>
        <begin position="274"/>
        <end position="395"/>
    </location>
</feature>
<dbReference type="PROSITE" id="PS00098">
    <property type="entry name" value="THIOLASE_1"/>
    <property type="match status" value="1"/>
</dbReference>
<feature type="active site" description="Acyl-thioester intermediate" evidence="6">
    <location>
        <position position="90"/>
    </location>
</feature>
<dbReference type="Proteomes" id="UP000664277">
    <property type="component" value="Unassembled WGS sequence"/>
</dbReference>
<dbReference type="InterPro" id="IPR020617">
    <property type="entry name" value="Thiolase_C"/>
</dbReference>
<evidence type="ECO:0000256" key="6">
    <source>
        <dbReference type="PIRSR" id="PIRSR000429-1"/>
    </source>
</evidence>
<evidence type="ECO:0000256" key="1">
    <source>
        <dbReference type="ARBA" id="ARBA00010982"/>
    </source>
</evidence>
<organism evidence="10 11">
    <name type="scientific">Candidatus Obscuribacter phosphatis</name>
    <dbReference type="NCBI Taxonomy" id="1906157"/>
    <lineage>
        <taxon>Bacteria</taxon>
        <taxon>Bacillati</taxon>
        <taxon>Candidatus Melainabacteria</taxon>
        <taxon>Candidatus Obscuribacterales</taxon>
        <taxon>Candidatus Obscuribacteraceae</taxon>
        <taxon>Candidatus Obscuribacter</taxon>
    </lineage>
</organism>
<protein>
    <recommendedName>
        <fullName evidence="2">acetyl-CoA C-acetyltransferase</fullName>
        <ecNumber evidence="2">2.3.1.9</ecNumber>
    </recommendedName>
    <alternativeName>
        <fullName evidence="5">Acetoacetyl-CoA thiolase</fullName>
    </alternativeName>
</protein>
<dbReference type="InterPro" id="IPR020615">
    <property type="entry name" value="Thiolase_acyl_enz_int_AS"/>
</dbReference>
<evidence type="ECO:0000259" key="8">
    <source>
        <dbReference type="Pfam" id="PF00108"/>
    </source>
</evidence>
<proteinExistence type="inferred from homology"/>
<evidence type="ECO:0000256" key="5">
    <source>
        <dbReference type="ARBA" id="ARBA00030755"/>
    </source>
</evidence>
<dbReference type="InterPro" id="IPR002155">
    <property type="entry name" value="Thiolase"/>
</dbReference>
<dbReference type="Gene3D" id="3.40.47.10">
    <property type="match status" value="2"/>
</dbReference>
<reference evidence="10" key="1">
    <citation type="submission" date="2021-02" db="EMBL/GenBank/DDBJ databases">
        <title>Genome-Resolved Metagenomics of a Microbial Community Performing Photosynthetic Biological Nutrient Removal.</title>
        <authorList>
            <person name="Mcdaniel E.A."/>
        </authorList>
    </citation>
    <scope>NUCLEOTIDE SEQUENCE</scope>
    <source>
        <strain evidence="10">UWPOB_OBS1</strain>
    </source>
</reference>
<dbReference type="SUPFAM" id="SSF53901">
    <property type="entry name" value="Thiolase-like"/>
    <property type="match status" value="2"/>
</dbReference>
<evidence type="ECO:0000256" key="3">
    <source>
        <dbReference type="ARBA" id="ARBA00022679"/>
    </source>
</evidence>
<name>A0A8J7P6R8_9BACT</name>
<dbReference type="CDD" id="cd00751">
    <property type="entry name" value="thiolase"/>
    <property type="match status" value="1"/>
</dbReference>
<feature type="active site" description="Proton acceptor" evidence="6">
    <location>
        <position position="353"/>
    </location>
</feature>
<dbReference type="NCBIfam" id="NF006086">
    <property type="entry name" value="PRK08235.1"/>
    <property type="match status" value="1"/>
</dbReference>
<feature type="active site" description="Proton acceptor" evidence="6">
    <location>
        <position position="383"/>
    </location>
</feature>
<keyword evidence="4 7" id="KW-0012">Acyltransferase</keyword>
<dbReference type="Pfam" id="PF00108">
    <property type="entry name" value="Thiolase_N"/>
    <property type="match status" value="1"/>
</dbReference>
<accession>A0A8J7P6R8</accession>